<protein>
    <recommendedName>
        <fullName evidence="6">Bicarbonate transporter-like transmembrane domain-containing protein</fullName>
    </recommendedName>
</protein>
<dbReference type="AlphaFoldDB" id="A0AB34INS8"/>
<name>A0AB34INS8_PRYPA</name>
<dbReference type="PANTHER" id="PTHR11453">
    <property type="entry name" value="ANION EXCHANGE PROTEIN"/>
    <property type="match status" value="1"/>
</dbReference>
<organism evidence="7 8">
    <name type="scientific">Prymnesium parvum</name>
    <name type="common">Toxic golden alga</name>
    <dbReference type="NCBI Taxonomy" id="97485"/>
    <lineage>
        <taxon>Eukaryota</taxon>
        <taxon>Haptista</taxon>
        <taxon>Haptophyta</taxon>
        <taxon>Prymnesiophyceae</taxon>
        <taxon>Prymnesiales</taxon>
        <taxon>Prymnesiaceae</taxon>
        <taxon>Prymnesium</taxon>
    </lineage>
</organism>
<feature type="transmembrane region" description="Helical" evidence="5">
    <location>
        <begin position="145"/>
        <end position="168"/>
    </location>
</feature>
<accession>A0AB34INS8</accession>
<feature type="transmembrane region" description="Helical" evidence="5">
    <location>
        <begin position="180"/>
        <end position="199"/>
    </location>
</feature>
<feature type="domain" description="Bicarbonate transporter-like transmembrane" evidence="6">
    <location>
        <begin position="40"/>
        <end position="205"/>
    </location>
</feature>
<evidence type="ECO:0000313" key="7">
    <source>
        <dbReference type="EMBL" id="KAL1503109.1"/>
    </source>
</evidence>
<reference evidence="7 8" key="1">
    <citation type="journal article" date="2024" name="Science">
        <title>Giant polyketide synthase enzymes in the biosynthesis of giant marine polyether toxins.</title>
        <authorList>
            <person name="Fallon T.R."/>
            <person name="Shende V.V."/>
            <person name="Wierzbicki I.H."/>
            <person name="Pendleton A.L."/>
            <person name="Watervoot N.F."/>
            <person name="Auber R.P."/>
            <person name="Gonzalez D.J."/>
            <person name="Wisecaver J.H."/>
            <person name="Moore B.S."/>
        </authorList>
    </citation>
    <scope>NUCLEOTIDE SEQUENCE [LARGE SCALE GENOMIC DNA]</scope>
    <source>
        <strain evidence="7 8">12B1</strain>
    </source>
</reference>
<evidence type="ECO:0000256" key="1">
    <source>
        <dbReference type="ARBA" id="ARBA00004141"/>
    </source>
</evidence>
<proteinExistence type="predicted"/>
<evidence type="ECO:0000256" key="3">
    <source>
        <dbReference type="ARBA" id="ARBA00022989"/>
    </source>
</evidence>
<dbReference type="InterPro" id="IPR003020">
    <property type="entry name" value="HCO3_transpt_euk"/>
</dbReference>
<evidence type="ECO:0000256" key="4">
    <source>
        <dbReference type="ARBA" id="ARBA00023136"/>
    </source>
</evidence>
<keyword evidence="2 5" id="KW-0812">Transmembrane</keyword>
<feature type="transmembrane region" description="Helical" evidence="5">
    <location>
        <begin position="515"/>
        <end position="545"/>
    </location>
</feature>
<evidence type="ECO:0000313" key="8">
    <source>
        <dbReference type="Proteomes" id="UP001515480"/>
    </source>
</evidence>
<evidence type="ECO:0000256" key="2">
    <source>
        <dbReference type="ARBA" id="ARBA00022692"/>
    </source>
</evidence>
<feature type="transmembrane region" description="Helical" evidence="5">
    <location>
        <begin position="227"/>
        <end position="250"/>
    </location>
</feature>
<dbReference type="EMBL" id="JBGBPQ010000022">
    <property type="protein sequence ID" value="KAL1503109.1"/>
    <property type="molecule type" value="Genomic_DNA"/>
</dbReference>
<feature type="domain" description="Bicarbonate transporter-like transmembrane" evidence="6">
    <location>
        <begin position="231"/>
        <end position="567"/>
    </location>
</feature>
<comment type="subcellular location">
    <subcellularLocation>
        <location evidence="1">Membrane</location>
        <topology evidence="1">Multi-pass membrane protein</topology>
    </subcellularLocation>
</comment>
<keyword evidence="3 5" id="KW-1133">Transmembrane helix</keyword>
<dbReference type="GO" id="GO:0006820">
    <property type="term" value="P:monoatomic anion transport"/>
    <property type="evidence" value="ECO:0007669"/>
    <property type="project" value="InterPro"/>
</dbReference>
<evidence type="ECO:0000259" key="6">
    <source>
        <dbReference type="Pfam" id="PF00955"/>
    </source>
</evidence>
<dbReference type="Proteomes" id="UP001515480">
    <property type="component" value="Unassembled WGS sequence"/>
</dbReference>
<feature type="transmembrane region" description="Helical" evidence="5">
    <location>
        <begin position="464"/>
        <end position="483"/>
    </location>
</feature>
<dbReference type="PANTHER" id="PTHR11453:SF127">
    <property type="entry name" value="SOLUTE CARRIER FAMILY 4 MEMBER 11"/>
    <property type="match status" value="1"/>
</dbReference>
<keyword evidence="8" id="KW-1185">Reference proteome</keyword>
<dbReference type="GO" id="GO:0005452">
    <property type="term" value="F:solute:inorganic anion antiporter activity"/>
    <property type="evidence" value="ECO:0007669"/>
    <property type="project" value="InterPro"/>
</dbReference>
<gene>
    <name evidence="7" type="ORF">AB1Y20_011172</name>
</gene>
<feature type="transmembrane region" description="Helical" evidence="5">
    <location>
        <begin position="101"/>
        <end position="125"/>
    </location>
</feature>
<comment type="caution">
    <text evidence="7">The sequence shown here is derived from an EMBL/GenBank/DDBJ whole genome shotgun (WGS) entry which is preliminary data.</text>
</comment>
<dbReference type="InterPro" id="IPR011531">
    <property type="entry name" value="HCO3_transpt-like_TM_dom"/>
</dbReference>
<feature type="transmembrane region" description="Helical" evidence="5">
    <location>
        <begin position="393"/>
        <end position="418"/>
    </location>
</feature>
<dbReference type="GO" id="GO:0005886">
    <property type="term" value="C:plasma membrane"/>
    <property type="evidence" value="ECO:0007669"/>
    <property type="project" value="TreeGrafter"/>
</dbReference>
<evidence type="ECO:0000256" key="5">
    <source>
        <dbReference type="SAM" id="Phobius"/>
    </source>
</evidence>
<dbReference type="Pfam" id="PF00955">
    <property type="entry name" value="HCO3_cotransp"/>
    <property type="match status" value="2"/>
</dbReference>
<feature type="transmembrane region" description="Helical" evidence="5">
    <location>
        <begin position="344"/>
        <end position="372"/>
    </location>
</feature>
<feature type="transmembrane region" description="Helical" evidence="5">
    <location>
        <begin position="438"/>
        <end position="457"/>
    </location>
</feature>
<sequence length="611" mass="68442">MSDEDQTNNSKFKPLGRMPTNAELVPGAGKVVMDAPQTWGRGIVGDMKRTIGSHWCKEMTNFNQKTVAVTLLVFISVIAPTLTFGAVYGKVTKNKIGAIETIISTGWVGVVYALIGGMPLCIMGSTGPVLAMSTSLYTMSQDMGIPYLTFNAWVSIWLCFYCFLAAFFDITRYVRLATRFTDEIFALLIVSIFVMDAAWDPFSTVGIIHFLYPDHASHEKHEDDPDYSYLTTGFLSVILGFGTCALIFFFRSFKTSSFFCHDSVRSSLHDFAVTLSVVFWTLIKELVFPQVKTETLSVPDTVEPTFKCCDETCKTLFPDDCSSQTEAWGTRDWFVDLGDLDGKAWVPIMAAGPAILAFMLCFLDCGITWHLINHKSHKIQHGESYNYDLVLNGIFNMVNGLLGLPWLVATTVPCIIHLSALAEKDERGHIVKVQETRLTMLFSHLLVALSVVALEALKLLPLPVLYGVFLFMGLSSLPNIQMWKRFLLFFQQPSKYPQTVYTQYMEKNRIHKYTIVQICFFAGVFVVMNVKAISIAFPFMTMLCIPARLFLFPKLFEGWELVVLDGDDEQIAEWTGAKEDSIRNSHKYMVVEVPSTDKAIATSSTLPTSSA</sequence>
<dbReference type="GO" id="GO:0050801">
    <property type="term" value="P:monoatomic ion homeostasis"/>
    <property type="evidence" value="ECO:0007669"/>
    <property type="project" value="TreeGrafter"/>
</dbReference>
<keyword evidence="4 5" id="KW-0472">Membrane</keyword>
<feature type="transmembrane region" description="Helical" evidence="5">
    <location>
        <begin position="67"/>
        <end position="89"/>
    </location>
</feature>